<evidence type="ECO:0000313" key="3">
    <source>
        <dbReference type="EMBL" id="KAK1460095.1"/>
    </source>
</evidence>
<name>A0AAI9UNV6_9PEZI</name>
<comment type="caution">
    <text evidence="3">The sequence shown here is derived from an EMBL/GenBank/DDBJ whole genome shotgun (WGS) entry which is preliminary data.</text>
</comment>
<keyword evidence="4" id="KW-1185">Reference proteome</keyword>
<dbReference type="AlphaFoldDB" id="A0AAI9UNV6"/>
<organism evidence="3 4">
    <name type="scientific">Colletotrichum melonis</name>
    <dbReference type="NCBI Taxonomy" id="1209925"/>
    <lineage>
        <taxon>Eukaryota</taxon>
        <taxon>Fungi</taxon>
        <taxon>Dikarya</taxon>
        <taxon>Ascomycota</taxon>
        <taxon>Pezizomycotina</taxon>
        <taxon>Sordariomycetes</taxon>
        <taxon>Hypocreomycetidae</taxon>
        <taxon>Glomerellales</taxon>
        <taxon>Glomerellaceae</taxon>
        <taxon>Colletotrichum</taxon>
        <taxon>Colletotrichum acutatum species complex</taxon>
    </lineage>
</organism>
<dbReference type="EMBL" id="MLGG01000013">
    <property type="protein sequence ID" value="KAK1460095.1"/>
    <property type="molecule type" value="Genomic_DNA"/>
</dbReference>
<proteinExistence type="predicted"/>
<reference evidence="3 4" key="1">
    <citation type="submission" date="2016-10" db="EMBL/GenBank/DDBJ databases">
        <title>The genome sequence of Colletotrichum fioriniae PJ7.</title>
        <authorList>
            <person name="Baroncelli R."/>
        </authorList>
    </citation>
    <scope>NUCLEOTIDE SEQUENCE [LARGE SCALE GENOMIC DNA]</scope>
    <source>
        <strain evidence="3">Col 31</strain>
    </source>
</reference>
<dbReference type="Proteomes" id="UP001239795">
    <property type="component" value="Unassembled WGS sequence"/>
</dbReference>
<feature type="signal peptide" evidence="1">
    <location>
        <begin position="1"/>
        <end position="18"/>
    </location>
</feature>
<dbReference type="InterPro" id="IPR003609">
    <property type="entry name" value="Pan_app"/>
</dbReference>
<sequence length="119" mass="13153">MTTLQYLAVLVLGANALATWPPQAPVNETCNVEGSIKPAYGNYGLGSNFDNAYECWELCTDGRRPPRCQSFSYQSAAKECKLFDVPVEDGVDKEDGTGVLFYNRNCFVYTPRPGVNIKD</sequence>
<accession>A0AAI9UNV6</accession>
<evidence type="ECO:0000256" key="1">
    <source>
        <dbReference type="SAM" id="SignalP"/>
    </source>
</evidence>
<feature type="domain" description="Apple" evidence="2">
    <location>
        <begin position="30"/>
        <end position="106"/>
    </location>
</feature>
<protein>
    <recommendedName>
        <fullName evidence="2">Apple domain-containing protein</fullName>
    </recommendedName>
</protein>
<evidence type="ECO:0000313" key="4">
    <source>
        <dbReference type="Proteomes" id="UP001239795"/>
    </source>
</evidence>
<dbReference type="Pfam" id="PF00024">
    <property type="entry name" value="PAN_1"/>
    <property type="match status" value="1"/>
</dbReference>
<dbReference type="Gene3D" id="3.50.4.10">
    <property type="entry name" value="Hepatocyte Growth Factor"/>
    <property type="match status" value="1"/>
</dbReference>
<dbReference type="SUPFAM" id="SSF57414">
    <property type="entry name" value="Hairpin loop containing domain-like"/>
    <property type="match status" value="1"/>
</dbReference>
<keyword evidence="1" id="KW-0732">Signal</keyword>
<gene>
    <name evidence="3" type="ORF">CMEL01_03094</name>
</gene>
<feature type="chain" id="PRO_5042583220" description="Apple domain-containing protein" evidence="1">
    <location>
        <begin position="19"/>
        <end position="119"/>
    </location>
</feature>
<evidence type="ECO:0000259" key="2">
    <source>
        <dbReference type="PROSITE" id="PS50948"/>
    </source>
</evidence>
<dbReference type="PROSITE" id="PS50948">
    <property type="entry name" value="PAN"/>
    <property type="match status" value="1"/>
</dbReference>